<keyword evidence="2 4" id="KW-0238">DNA-binding</keyword>
<feature type="domain" description="HTH tetR-type" evidence="5">
    <location>
        <begin position="3"/>
        <end position="63"/>
    </location>
</feature>
<dbReference type="AlphaFoldDB" id="A0A6I2LD67"/>
<dbReference type="PROSITE" id="PS50977">
    <property type="entry name" value="HTH_TETR_2"/>
    <property type="match status" value="1"/>
</dbReference>
<evidence type="ECO:0000259" key="5">
    <source>
        <dbReference type="PROSITE" id="PS50977"/>
    </source>
</evidence>
<dbReference type="InterPro" id="IPR001647">
    <property type="entry name" value="HTH_TetR"/>
</dbReference>
<keyword evidence="7" id="KW-1185">Reference proteome</keyword>
<dbReference type="PRINTS" id="PR00455">
    <property type="entry name" value="HTHTETR"/>
</dbReference>
<dbReference type="RefSeq" id="WP_154383588.1">
    <property type="nucleotide sequence ID" value="NZ_WKJK01000034.1"/>
</dbReference>
<comment type="caution">
    <text evidence="6">The sequence shown here is derived from an EMBL/GenBank/DDBJ whole genome shotgun (WGS) entry which is preliminary data.</text>
</comment>
<evidence type="ECO:0000256" key="2">
    <source>
        <dbReference type="ARBA" id="ARBA00023125"/>
    </source>
</evidence>
<keyword evidence="1" id="KW-0805">Transcription regulation</keyword>
<dbReference type="InterPro" id="IPR009057">
    <property type="entry name" value="Homeodomain-like_sf"/>
</dbReference>
<feature type="DNA-binding region" description="H-T-H motif" evidence="4">
    <location>
        <begin position="26"/>
        <end position="45"/>
    </location>
</feature>
<gene>
    <name evidence="6" type="ORF">GJ699_32610</name>
</gene>
<evidence type="ECO:0000256" key="4">
    <source>
        <dbReference type="PROSITE-ProRule" id="PRU00335"/>
    </source>
</evidence>
<evidence type="ECO:0000313" key="7">
    <source>
        <dbReference type="Proteomes" id="UP000433309"/>
    </source>
</evidence>
<organism evidence="6 7">
    <name type="scientific">Duganella guangzhouensis</name>
    <dbReference type="NCBI Taxonomy" id="2666084"/>
    <lineage>
        <taxon>Bacteria</taxon>
        <taxon>Pseudomonadati</taxon>
        <taxon>Pseudomonadota</taxon>
        <taxon>Betaproteobacteria</taxon>
        <taxon>Burkholderiales</taxon>
        <taxon>Oxalobacteraceae</taxon>
        <taxon>Telluria group</taxon>
        <taxon>Duganella</taxon>
    </lineage>
</organism>
<sequence length="187" mass="21391">MTELTRERIIKEADRLFYERGYDSTSFSDIAGTVGISRGNFYHYFKTKDDILAAVIDERLAVRQRMLDAWEVQDDDPAARIRRFIHILVKNQAKIMQYGCPVGTLCMELGKLDHPLQGEANKVMDLFRSWLRRQFEALGSGRSAGDFAMHVLTFSQGVAVLASTYGDKAFIQREVELMCRWVDELAA</sequence>
<dbReference type="Gene3D" id="1.10.357.10">
    <property type="entry name" value="Tetracycline Repressor, domain 2"/>
    <property type="match status" value="1"/>
</dbReference>
<dbReference type="PANTHER" id="PTHR47506:SF1">
    <property type="entry name" value="HTH-TYPE TRANSCRIPTIONAL REGULATOR YJDC"/>
    <property type="match status" value="1"/>
</dbReference>
<dbReference type="Proteomes" id="UP000433309">
    <property type="component" value="Unassembled WGS sequence"/>
</dbReference>
<evidence type="ECO:0000256" key="1">
    <source>
        <dbReference type="ARBA" id="ARBA00023015"/>
    </source>
</evidence>
<dbReference type="SUPFAM" id="SSF48498">
    <property type="entry name" value="Tetracyclin repressor-like, C-terminal domain"/>
    <property type="match status" value="1"/>
</dbReference>
<dbReference type="EMBL" id="WKJK01000034">
    <property type="protein sequence ID" value="MRW94716.1"/>
    <property type="molecule type" value="Genomic_DNA"/>
</dbReference>
<keyword evidence="3" id="KW-0804">Transcription</keyword>
<dbReference type="InterPro" id="IPR036271">
    <property type="entry name" value="Tet_transcr_reg_TetR-rel_C_sf"/>
</dbReference>
<dbReference type="GO" id="GO:0003677">
    <property type="term" value="F:DNA binding"/>
    <property type="evidence" value="ECO:0007669"/>
    <property type="project" value="UniProtKB-UniRule"/>
</dbReference>
<dbReference type="SUPFAM" id="SSF46689">
    <property type="entry name" value="Homeodomain-like"/>
    <property type="match status" value="1"/>
</dbReference>
<dbReference type="Pfam" id="PF00440">
    <property type="entry name" value="TetR_N"/>
    <property type="match status" value="1"/>
</dbReference>
<evidence type="ECO:0000313" key="6">
    <source>
        <dbReference type="EMBL" id="MRW94716.1"/>
    </source>
</evidence>
<accession>A0A6I2LD67</accession>
<protein>
    <submittedName>
        <fullName evidence="6">TetR family transcriptional regulator</fullName>
    </submittedName>
</protein>
<dbReference type="PANTHER" id="PTHR47506">
    <property type="entry name" value="TRANSCRIPTIONAL REGULATORY PROTEIN"/>
    <property type="match status" value="1"/>
</dbReference>
<evidence type="ECO:0000256" key="3">
    <source>
        <dbReference type="ARBA" id="ARBA00023163"/>
    </source>
</evidence>
<proteinExistence type="predicted"/>
<reference evidence="6 7" key="1">
    <citation type="submission" date="2019-11" db="EMBL/GenBank/DDBJ databases">
        <title>Novel species isolated from a subtropical stream in China.</title>
        <authorList>
            <person name="Lu H."/>
        </authorList>
    </citation>
    <scope>NUCLEOTIDE SEQUENCE [LARGE SCALE GENOMIC DNA]</scope>
    <source>
        <strain evidence="6 7">FT80W</strain>
    </source>
</reference>
<name>A0A6I2LD67_9BURK</name>